<proteinExistence type="predicted"/>
<evidence type="ECO:0000313" key="2">
    <source>
        <dbReference type="EMBL" id="KAL0569541.1"/>
    </source>
</evidence>
<name>A0ABR3F399_9AGAR</name>
<evidence type="ECO:0000256" key="1">
    <source>
        <dbReference type="SAM" id="MobiDB-lite"/>
    </source>
</evidence>
<reference evidence="2 3" key="1">
    <citation type="submission" date="2024-02" db="EMBL/GenBank/DDBJ databases">
        <title>A draft genome for the cacao thread blight pathogen Marasmius crinis-equi.</title>
        <authorList>
            <person name="Cohen S.P."/>
            <person name="Baruah I.K."/>
            <person name="Amoako-Attah I."/>
            <person name="Bukari Y."/>
            <person name="Meinhardt L.W."/>
            <person name="Bailey B.A."/>
        </authorList>
    </citation>
    <scope>NUCLEOTIDE SEQUENCE [LARGE SCALE GENOMIC DNA]</scope>
    <source>
        <strain evidence="2 3">GH-76</strain>
    </source>
</reference>
<comment type="caution">
    <text evidence="2">The sequence shown here is derived from an EMBL/GenBank/DDBJ whole genome shotgun (WGS) entry which is preliminary data.</text>
</comment>
<dbReference type="Proteomes" id="UP001465976">
    <property type="component" value="Unassembled WGS sequence"/>
</dbReference>
<evidence type="ECO:0000313" key="3">
    <source>
        <dbReference type="Proteomes" id="UP001465976"/>
    </source>
</evidence>
<feature type="compositionally biased region" description="Basic and acidic residues" evidence="1">
    <location>
        <begin position="8"/>
        <end position="21"/>
    </location>
</feature>
<sequence>MSVQSNISDKDHPKKQREGKGKTKGSIRPEVVQKLCNRLGEREGYETYKEWIRHKLSNLQVIEQCRFICCFYDEHKEM</sequence>
<gene>
    <name evidence="2" type="ORF">V5O48_012422</name>
</gene>
<accession>A0ABR3F399</accession>
<feature type="region of interest" description="Disordered" evidence="1">
    <location>
        <begin position="1"/>
        <end position="26"/>
    </location>
</feature>
<dbReference type="EMBL" id="JBAHYK010001095">
    <property type="protein sequence ID" value="KAL0569541.1"/>
    <property type="molecule type" value="Genomic_DNA"/>
</dbReference>
<protein>
    <submittedName>
        <fullName evidence="2">Uncharacterized protein</fullName>
    </submittedName>
</protein>
<keyword evidence="3" id="KW-1185">Reference proteome</keyword>
<organism evidence="2 3">
    <name type="scientific">Marasmius crinis-equi</name>
    <dbReference type="NCBI Taxonomy" id="585013"/>
    <lineage>
        <taxon>Eukaryota</taxon>
        <taxon>Fungi</taxon>
        <taxon>Dikarya</taxon>
        <taxon>Basidiomycota</taxon>
        <taxon>Agaricomycotina</taxon>
        <taxon>Agaricomycetes</taxon>
        <taxon>Agaricomycetidae</taxon>
        <taxon>Agaricales</taxon>
        <taxon>Marasmiineae</taxon>
        <taxon>Marasmiaceae</taxon>
        <taxon>Marasmius</taxon>
    </lineage>
</organism>